<keyword evidence="7" id="KW-1185">Reference proteome</keyword>
<proteinExistence type="predicted"/>
<dbReference type="GO" id="GO:0004672">
    <property type="term" value="F:protein kinase activity"/>
    <property type="evidence" value="ECO:0007669"/>
    <property type="project" value="InterPro"/>
</dbReference>
<comment type="caution">
    <text evidence="6">The sequence shown here is derived from an EMBL/GenBank/DDBJ whole genome shotgun (WGS) entry which is preliminary data.</text>
</comment>
<evidence type="ECO:0000313" key="7">
    <source>
        <dbReference type="Proteomes" id="UP000265515"/>
    </source>
</evidence>
<dbReference type="Gramene" id="GBG76369">
    <property type="protein sequence ID" value="GBG76369"/>
    <property type="gene ID" value="CBR_g22116"/>
</dbReference>
<feature type="transmembrane region" description="Helical" evidence="4">
    <location>
        <begin position="414"/>
        <end position="438"/>
    </location>
</feature>
<evidence type="ECO:0000256" key="4">
    <source>
        <dbReference type="SAM" id="Phobius"/>
    </source>
</evidence>
<dbReference type="PANTHER" id="PTHR47989:SF47">
    <property type="entry name" value="SERINE_THREONINE-PROTEIN KINASE PBL28-RELATED"/>
    <property type="match status" value="1"/>
</dbReference>
<dbReference type="STRING" id="69332.A0A388L245"/>
<dbReference type="InterPro" id="IPR011042">
    <property type="entry name" value="6-blade_b-propeller_TolB-like"/>
</dbReference>
<dbReference type="Gene3D" id="2.120.10.30">
    <property type="entry name" value="TolB, C-terminal domain"/>
    <property type="match status" value="1"/>
</dbReference>
<evidence type="ECO:0000259" key="5">
    <source>
        <dbReference type="PROSITE" id="PS50011"/>
    </source>
</evidence>
<dbReference type="AlphaFoldDB" id="A0A388L245"/>
<dbReference type="OrthoDB" id="10261027at2759"/>
<keyword evidence="4" id="KW-1133">Transmembrane helix</keyword>
<evidence type="ECO:0000256" key="2">
    <source>
        <dbReference type="ARBA" id="ARBA00022840"/>
    </source>
</evidence>
<feature type="domain" description="Protein kinase" evidence="5">
    <location>
        <begin position="493"/>
        <end position="793"/>
    </location>
</feature>
<sequence length="802" mass="87672">MASDSNEPFLYLLLESKCSPADAPGEDRHRLLSYWKLDLRTSNGTDNGELLSHWWPVSNTSATSFKDPVIPQLVNGKFSPVMADVVAMDLLPGSPTKHLVLGENTWPPQLSRSKLALLSTVDGSRSSSLTNVGLAFSFAVNPNKTKIFAADASPPNYRLLSASVAAPPSPPLANETLFEQLAVFQKGAFGSANISQIWFGPQSFDPNGSCLYLADREYNKIWAIEPLPNKAPVHVAGRVSTSTQAVNDGDFTTASFLAPREIVVTPDGYNLFVTSVEGFLIWITLESPCGRAQFVQTLAFDLERPFSGLVMHSANSTHLRLYLGTTAGTIFELEINQAFLYTGPPAPPSVPPSSAPLEENVSIWPPFDSLSPSSLSPSSSQESRLSFPPPSPTPTAIDSSAAPLPKRESGSRQYMAILIPLAAVVIAAVSAVGLLFFCHRHRRDEANKEKASSPLPGKEIPLGRFDDSALLLPANPIESFSLELLKLCTRGFHEEHMIGKGGAFGHVYWGKLSDTSPPVAIKVMEGRLTESKQKQFVAEVNTLSRLHHQNLVNLLGYCEDERRSALVYPFFPGGSLFQRLHARSSVRGQPTFPPLTLTQRASIALQIAEGLRYLHSSVVPPVIHRDIKSSNVLVRDGEEGKIHAVVSDFGLATFVERVYDASVEDVVRSTSAAGTKGYMDPMYVNNRKLTVKADVYAFGVVIYELLTGKRAIWEENGQEIPLTDWVKHFGWLPATHLHTKGVLDRCLGDDIGKGCDEENMVCEMLRLAADCTEEDDDRRPDIGTAAERLKTTIAEKKRRNGP</sequence>
<keyword evidence="1" id="KW-0547">Nucleotide-binding</keyword>
<evidence type="ECO:0000256" key="3">
    <source>
        <dbReference type="SAM" id="MobiDB-lite"/>
    </source>
</evidence>
<dbReference type="SUPFAM" id="SSF50969">
    <property type="entry name" value="YVTN repeat-like/Quinoprotein amine dehydrogenase"/>
    <property type="match status" value="1"/>
</dbReference>
<feature type="compositionally biased region" description="Low complexity" evidence="3">
    <location>
        <begin position="372"/>
        <end position="386"/>
    </location>
</feature>
<keyword evidence="2" id="KW-0067">ATP-binding</keyword>
<reference evidence="6 7" key="1">
    <citation type="journal article" date="2018" name="Cell">
        <title>The Chara Genome: Secondary Complexity and Implications for Plant Terrestrialization.</title>
        <authorList>
            <person name="Nishiyama T."/>
            <person name="Sakayama H."/>
            <person name="Vries J.D."/>
            <person name="Buschmann H."/>
            <person name="Saint-Marcoux D."/>
            <person name="Ullrich K.K."/>
            <person name="Haas F.B."/>
            <person name="Vanderstraeten L."/>
            <person name="Becker D."/>
            <person name="Lang D."/>
            <person name="Vosolsobe S."/>
            <person name="Rombauts S."/>
            <person name="Wilhelmsson P.K.I."/>
            <person name="Janitza P."/>
            <person name="Kern R."/>
            <person name="Heyl A."/>
            <person name="Rumpler F."/>
            <person name="Villalobos L.I.A.C."/>
            <person name="Clay J.M."/>
            <person name="Skokan R."/>
            <person name="Toyoda A."/>
            <person name="Suzuki Y."/>
            <person name="Kagoshima H."/>
            <person name="Schijlen E."/>
            <person name="Tajeshwar N."/>
            <person name="Catarino B."/>
            <person name="Hetherington A.J."/>
            <person name="Saltykova A."/>
            <person name="Bonnot C."/>
            <person name="Breuninger H."/>
            <person name="Symeonidi A."/>
            <person name="Radhakrishnan G.V."/>
            <person name="Van Nieuwerburgh F."/>
            <person name="Deforce D."/>
            <person name="Chang C."/>
            <person name="Karol K.G."/>
            <person name="Hedrich R."/>
            <person name="Ulvskov P."/>
            <person name="Glockner G."/>
            <person name="Delwiche C.F."/>
            <person name="Petrasek J."/>
            <person name="Van de Peer Y."/>
            <person name="Friml J."/>
            <person name="Beilby M."/>
            <person name="Dolan L."/>
            <person name="Kohara Y."/>
            <person name="Sugano S."/>
            <person name="Fujiyama A."/>
            <person name="Delaux P.-M."/>
            <person name="Quint M."/>
            <person name="TheiBen G."/>
            <person name="Hagemann M."/>
            <person name="Harholt J."/>
            <person name="Dunand C."/>
            <person name="Zachgo S."/>
            <person name="Langdale J."/>
            <person name="Maumus F."/>
            <person name="Straeten D.V.D."/>
            <person name="Gould S.B."/>
            <person name="Rensing S.A."/>
        </authorList>
    </citation>
    <scope>NUCLEOTIDE SEQUENCE [LARGE SCALE GENOMIC DNA]</scope>
    <source>
        <strain evidence="6 7">S276</strain>
    </source>
</reference>
<dbReference type="SUPFAM" id="SSF56112">
    <property type="entry name" value="Protein kinase-like (PK-like)"/>
    <property type="match status" value="1"/>
</dbReference>
<dbReference type="InterPro" id="IPR011044">
    <property type="entry name" value="Quino_amine_DH_bsu"/>
</dbReference>
<organism evidence="6 7">
    <name type="scientific">Chara braunii</name>
    <name type="common">Braun's stonewort</name>
    <dbReference type="NCBI Taxonomy" id="69332"/>
    <lineage>
        <taxon>Eukaryota</taxon>
        <taxon>Viridiplantae</taxon>
        <taxon>Streptophyta</taxon>
        <taxon>Charophyceae</taxon>
        <taxon>Charales</taxon>
        <taxon>Characeae</taxon>
        <taxon>Chara</taxon>
    </lineage>
</organism>
<evidence type="ECO:0000313" key="6">
    <source>
        <dbReference type="EMBL" id="GBG76369.1"/>
    </source>
</evidence>
<dbReference type="Gene3D" id="3.30.200.20">
    <property type="entry name" value="Phosphorylase Kinase, domain 1"/>
    <property type="match status" value="1"/>
</dbReference>
<dbReference type="InterPro" id="IPR008271">
    <property type="entry name" value="Ser/Thr_kinase_AS"/>
</dbReference>
<keyword evidence="4" id="KW-0472">Membrane</keyword>
<dbReference type="EMBL" id="BFEA01000243">
    <property type="protein sequence ID" value="GBG76369.1"/>
    <property type="molecule type" value="Genomic_DNA"/>
</dbReference>
<dbReference type="PROSITE" id="PS00108">
    <property type="entry name" value="PROTEIN_KINASE_ST"/>
    <property type="match status" value="1"/>
</dbReference>
<dbReference type="PANTHER" id="PTHR47989">
    <property type="entry name" value="OS01G0750732 PROTEIN"/>
    <property type="match status" value="1"/>
</dbReference>
<accession>A0A388L245</accession>
<protein>
    <recommendedName>
        <fullName evidence="5">Protein kinase domain-containing protein</fullName>
    </recommendedName>
</protein>
<dbReference type="GO" id="GO:0005524">
    <property type="term" value="F:ATP binding"/>
    <property type="evidence" value="ECO:0007669"/>
    <property type="project" value="UniProtKB-KW"/>
</dbReference>
<keyword evidence="4" id="KW-0812">Transmembrane</keyword>
<feature type="region of interest" description="Disordered" evidence="3">
    <location>
        <begin position="372"/>
        <end position="405"/>
    </location>
</feature>
<dbReference type="Gene3D" id="1.10.510.10">
    <property type="entry name" value="Transferase(Phosphotransferase) domain 1"/>
    <property type="match status" value="1"/>
</dbReference>
<dbReference type="PROSITE" id="PS50011">
    <property type="entry name" value="PROTEIN_KINASE_DOM"/>
    <property type="match status" value="1"/>
</dbReference>
<dbReference type="InterPro" id="IPR011009">
    <property type="entry name" value="Kinase-like_dom_sf"/>
</dbReference>
<dbReference type="Pfam" id="PF00069">
    <property type="entry name" value="Pkinase"/>
    <property type="match status" value="1"/>
</dbReference>
<dbReference type="SMART" id="SM00220">
    <property type="entry name" value="S_TKc"/>
    <property type="match status" value="1"/>
</dbReference>
<dbReference type="Proteomes" id="UP000265515">
    <property type="component" value="Unassembled WGS sequence"/>
</dbReference>
<gene>
    <name evidence="6" type="ORF">CBR_g22116</name>
</gene>
<dbReference type="InterPro" id="IPR000719">
    <property type="entry name" value="Prot_kinase_dom"/>
</dbReference>
<evidence type="ECO:0000256" key="1">
    <source>
        <dbReference type="ARBA" id="ARBA00022741"/>
    </source>
</evidence>
<name>A0A388L245_CHABU</name>